<proteinExistence type="predicted"/>
<dbReference type="InterPro" id="IPR014914">
    <property type="entry name" value="RES_dom"/>
</dbReference>
<protein>
    <submittedName>
        <fullName evidence="2">RES family NAD+ phosphorylase</fullName>
    </submittedName>
</protein>
<comment type="caution">
    <text evidence="2">The sequence shown here is derived from an EMBL/GenBank/DDBJ whole genome shotgun (WGS) entry which is preliminary data.</text>
</comment>
<dbReference type="Proteomes" id="UP001174932">
    <property type="component" value="Unassembled WGS sequence"/>
</dbReference>
<reference evidence="2" key="1">
    <citation type="journal article" date="2015" name="Int. J. Syst. Evol. Microbiol.">
        <title>Rhizobium alvei sp. nov., isolated from a freshwater river.</title>
        <authorList>
            <person name="Sheu S.Y."/>
            <person name="Huang H.W."/>
            <person name="Young C.C."/>
            <person name="Chen W.M."/>
        </authorList>
    </citation>
    <scope>NUCLEOTIDE SEQUENCE</scope>
    <source>
        <strain evidence="2">TNR-22</strain>
    </source>
</reference>
<evidence type="ECO:0000313" key="2">
    <source>
        <dbReference type="EMBL" id="MDO6962971.1"/>
    </source>
</evidence>
<accession>A0ABT8YH13</accession>
<dbReference type="Pfam" id="PF08808">
    <property type="entry name" value="RES"/>
    <property type="match status" value="1"/>
</dbReference>
<dbReference type="RefSeq" id="WP_304374861.1">
    <property type="nucleotide sequence ID" value="NZ_JAUOZU010000002.1"/>
</dbReference>
<dbReference type="EMBL" id="JAUOZU010000002">
    <property type="protein sequence ID" value="MDO6962971.1"/>
    <property type="molecule type" value="Genomic_DNA"/>
</dbReference>
<gene>
    <name evidence="2" type="ORF">Q4481_03320</name>
</gene>
<reference evidence="2" key="2">
    <citation type="submission" date="2023-07" db="EMBL/GenBank/DDBJ databases">
        <authorList>
            <person name="Shen H."/>
        </authorList>
    </citation>
    <scope>NUCLEOTIDE SEQUENCE</scope>
    <source>
        <strain evidence="2">TNR-22</strain>
    </source>
</reference>
<organism evidence="2 3">
    <name type="scientific">Rhizobium alvei</name>
    <dbReference type="NCBI Taxonomy" id="1132659"/>
    <lineage>
        <taxon>Bacteria</taxon>
        <taxon>Pseudomonadati</taxon>
        <taxon>Pseudomonadota</taxon>
        <taxon>Alphaproteobacteria</taxon>
        <taxon>Hyphomicrobiales</taxon>
        <taxon>Rhizobiaceae</taxon>
        <taxon>Rhizobium/Agrobacterium group</taxon>
        <taxon>Rhizobium</taxon>
    </lineage>
</organism>
<evidence type="ECO:0000259" key="1">
    <source>
        <dbReference type="SMART" id="SM00953"/>
    </source>
</evidence>
<evidence type="ECO:0000313" key="3">
    <source>
        <dbReference type="Proteomes" id="UP001174932"/>
    </source>
</evidence>
<sequence length="211" mass="22721">MAASRETTVRIALAPMPVNALSSYGLPGSSQAGGSVDLMTAAFSNAEYVLGGSKSASRYSNGEWPVLYTATSVDTAVSEKGYWVYTSIFSKSARPTEVECIEYQVTFEGVGLSLVNAVADKPELVHPTDYSYCWRVAKEAREKNIDFLFAPSARRKGGVNVNLFRKTAVFEIGSCAAGSFLLGDGGVIKYISNSTRCDLVIDDVFSLFSKN</sequence>
<keyword evidence="3" id="KW-1185">Reference proteome</keyword>
<name>A0ABT8YH13_9HYPH</name>
<feature type="domain" description="RES" evidence="1">
    <location>
        <begin position="48"/>
        <end position="175"/>
    </location>
</feature>
<dbReference type="SMART" id="SM00953">
    <property type="entry name" value="RES"/>
    <property type="match status" value="1"/>
</dbReference>